<dbReference type="EMBL" id="KN748884">
    <property type="protein sequence ID" value="KIH50719.1"/>
    <property type="molecule type" value="Genomic_DNA"/>
</dbReference>
<evidence type="ECO:0000313" key="2">
    <source>
        <dbReference type="Proteomes" id="UP000054047"/>
    </source>
</evidence>
<dbReference type="InterPro" id="IPR044972">
    <property type="entry name" value="Mot1"/>
</dbReference>
<dbReference type="GO" id="GO:0016887">
    <property type="term" value="F:ATP hydrolysis activity"/>
    <property type="evidence" value="ECO:0007669"/>
    <property type="project" value="InterPro"/>
</dbReference>
<gene>
    <name evidence="1" type="ORF">ANCDUO_19200</name>
</gene>
<proteinExistence type="predicted"/>
<sequence length="162" mass="18125">MPGYLGDERHFRAQFLRKILKCRSHKATDKDIQVLRELPDKNVQDYECQLSDEQRTIYKFIVDRCTANRTQLAARRGISPLHALTALRQLVDHPSLIEDVLAKLAAPEEIMKLLPSASSGKMAALGQLLNECGIGVAVENEDPEDEGWSIGCLLLTVLQCLL</sequence>
<dbReference type="AlphaFoldDB" id="A0A0C2FVM6"/>
<dbReference type="PANTHER" id="PTHR36498">
    <property type="entry name" value="TATA-BINDING PROTEIN-ASSOCIATED FACTOR 172"/>
    <property type="match status" value="1"/>
</dbReference>
<name>A0A0C2FVM6_9BILA</name>
<organism evidence="1 2">
    <name type="scientific">Ancylostoma duodenale</name>
    <dbReference type="NCBI Taxonomy" id="51022"/>
    <lineage>
        <taxon>Eukaryota</taxon>
        <taxon>Metazoa</taxon>
        <taxon>Ecdysozoa</taxon>
        <taxon>Nematoda</taxon>
        <taxon>Chromadorea</taxon>
        <taxon>Rhabditida</taxon>
        <taxon>Rhabditina</taxon>
        <taxon>Rhabditomorpha</taxon>
        <taxon>Strongyloidea</taxon>
        <taxon>Ancylostomatidae</taxon>
        <taxon>Ancylostomatinae</taxon>
        <taxon>Ancylostoma</taxon>
    </lineage>
</organism>
<protein>
    <submittedName>
        <fullName evidence="1">Uncharacterized protein</fullName>
    </submittedName>
</protein>
<dbReference type="OrthoDB" id="10585092at2759"/>
<dbReference type="Proteomes" id="UP000054047">
    <property type="component" value="Unassembled WGS sequence"/>
</dbReference>
<dbReference type="GO" id="GO:0003677">
    <property type="term" value="F:DNA binding"/>
    <property type="evidence" value="ECO:0007669"/>
    <property type="project" value="InterPro"/>
</dbReference>
<dbReference type="Gene3D" id="3.40.50.300">
    <property type="entry name" value="P-loop containing nucleotide triphosphate hydrolases"/>
    <property type="match status" value="1"/>
</dbReference>
<evidence type="ECO:0000313" key="1">
    <source>
        <dbReference type="EMBL" id="KIH50719.1"/>
    </source>
</evidence>
<accession>A0A0C2FVM6</accession>
<keyword evidence="2" id="KW-1185">Reference proteome</keyword>
<dbReference type="InterPro" id="IPR027417">
    <property type="entry name" value="P-loop_NTPase"/>
</dbReference>
<reference evidence="1 2" key="1">
    <citation type="submission" date="2013-12" db="EMBL/GenBank/DDBJ databases">
        <title>Draft genome of the parsitic nematode Ancylostoma duodenale.</title>
        <authorList>
            <person name="Mitreva M."/>
        </authorList>
    </citation>
    <scope>NUCLEOTIDE SEQUENCE [LARGE SCALE GENOMIC DNA]</scope>
    <source>
        <strain evidence="1 2">Zhejiang</strain>
    </source>
</reference>
<dbReference type="SUPFAM" id="SSF52540">
    <property type="entry name" value="P-loop containing nucleoside triphosphate hydrolases"/>
    <property type="match status" value="1"/>
</dbReference>
<dbReference type="PANTHER" id="PTHR36498:SF1">
    <property type="entry name" value="TATA-BINDING PROTEIN-ASSOCIATED FACTOR 172"/>
    <property type="match status" value="1"/>
</dbReference>
<dbReference type="GO" id="GO:0017025">
    <property type="term" value="F:TBP-class protein binding"/>
    <property type="evidence" value="ECO:0007669"/>
    <property type="project" value="InterPro"/>
</dbReference>